<dbReference type="SUPFAM" id="SSF47113">
    <property type="entry name" value="Histone-fold"/>
    <property type="match status" value="1"/>
</dbReference>
<dbReference type="RefSeq" id="WP_080460737.1">
    <property type="nucleotide sequence ID" value="NZ_JXMW01000017.1"/>
</dbReference>
<dbReference type="InterPro" id="IPR003958">
    <property type="entry name" value="CBFA_NFYB_domain"/>
</dbReference>
<protein>
    <submittedName>
        <fullName evidence="2">Histone-like transcription factor</fullName>
    </submittedName>
</protein>
<dbReference type="Pfam" id="PF00808">
    <property type="entry name" value="CBFD_NFYB_HMF"/>
    <property type="match status" value="1"/>
</dbReference>
<dbReference type="Proteomes" id="UP000191661">
    <property type="component" value="Unassembled WGS sequence"/>
</dbReference>
<dbReference type="Gene3D" id="1.10.20.10">
    <property type="entry name" value="Histone, subunit A"/>
    <property type="match status" value="1"/>
</dbReference>
<feature type="domain" description="Transcription factor CBF/NF-Y/archaeal histone" evidence="1">
    <location>
        <begin position="3"/>
        <end position="65"/>
    </location>
</feature>
<accession>A0A1V6N1A9</accession>
<gene>
    <name evidence="2" type="ORF">MBBAR_17c00370</name>
</gene>
<sequence length="73" mass="8410">MTDLPKATVKRMIKEVNDELLISNDGLTQIIEETTEFIKKLTEESFKSAKSNKRKTIKTGDVTNAKKHFYYIS</sequence>
<reference evidence="2 3" key="1">
    <citation type="submission" date="2014-12" db="EMBL/GenBank/DDBJ databases">
        <title>Genome sequence of Methanobrevibacter arboriphilicus DH1, DSM1125.</title>
        <authorList>
            <person name="Poehlein A."/>
            <person name="Thauer R.K."/>
            <person name="Seedorf H."/>
            <person name="Daniel R."/>
        </authorList>
    </citation>
    <scope>NUCLEOTIDE SEQUENCE [LARGE SCALE GENOMIC DNA]</scope>
    <source>
        <strain evidence="2 3">DH1</strain>
    </source>
</reference>
<name>A0A1V6N1A9_METAZ</name>
<evidence type="ECO:0000259" key="1">
    <source>
        <dbReference type="Pfam" id="PF00808"/>
    </source>
</evidence>
<dbReference type="CDD" id="cd22909">
    <property type="entry name" value="HFD_archaea_histone-like"/>
    <property type="match status" value="1"/>
</dbReference>
<dbReference type="InterPro" id="IPR009072">
    <property type="entry name" value="Histone-fold"/>
</dbReference>
<evidence type="ECO:0000313" key="3">
    <source>
        <dbReference type="Proteomes" id="UP000191661"/>
    </source>
</evidence>
<proteinExistence type="predicted"/>
<dbReference type="GO" id="GO:0046982">
    <property type="term" value="F:protein heterodimerization activity"/>
    <property type="evidence" value="ECO:0007669"/>
    <property type="project" value="InterPro"/>
</dbReference>
<organism evidence="2 3">
    <name type="scientific">Methanobrevibacter arboriphilus JCM 13429 = DSM 1125</name>
    <dbReference type="NCBI Taxonomy" id="1300164"/>
    <lineage>
        <taxon>Archaea</taxon>
        <taxon>Methanobacteriati</taxon>
        <taxon>Methanobacteriota</taxon>
        <taxon>Methanomada group</taxon>
        <taxon>Methanobacteria</taxon>
        <taxon>Methanobacteriales</taxon>
        <taxon>Methanobacteriaceae</taxon>
        <taxon>Methanobrevibacter</taxon>
    </lineage>
</organism>
<dbReference type="AlphaFoldDB" id="A0A1V6N1A9"/>
<comment type="caution">
    <text evidence="2">The sequence shown here is derived from an EMBL/GenBank/DDBJ whole genome shotgun (WGS) entry which is preliminary data.</text>
</comment>
<evidence type="ECO:0000313" key="2">
    <source>
        <dbReference type="EMBL" id="OQD58397.1"/>
    </source>
</evidence>
<dbReference type="EMBL" id="JXMW01000017">
    <property type="protein sequence ID" value="OQD58397.1"/>
    <property type="molecule type" value="Genomic_DNA"/>
</dbReference>
<keyword evidence="3" id="KW-1185">Reference proteome</keyword>